<dbReference type="RefSeq" id="XP_016213679.1">
    <property type="nucleotide sequence ID" value="XM_016358578.1"/>
</dbReference>
<dbReference type="OrthoDB" id="6361347at2759"/>
<dbReference type="GeneID" id="27313083"/>
<sequence length="415" mass="47483">MTKRVPNDGEKVTCWGQTITWTSEHPTDEDLKPLLYKYDKIGGDAYDRALQIFNDEQDMKKKEGQMPKGAPAKPDIFQIVKDHAATDPVLGKLWEQVNYVPDWVDWDQLARGQQIFWRYAMANLIGLGYQSLFVGMAAARTIEVLVRTGGFAPAAAQRRGIETAQWNLEIMRGIESLKPGGDGWVSTVRVRLLHSAVRSKIMQMYREKPEYYNEQEYGIPINDFDSAGTICTFSAAPIWFSLPQQKIQLRPQEIKDYVALWRYIAYLIGAPEEYFDSPDKCRKLQESGLYYEIDPNQNSKVLANNLLDAFSKGPPKLPSGLVRAGARALAGDELCDELEVGKSNFIWRGIWYSNMVMYKGFAYMCRSVPWLDKRNISMMKKLSWKIVVESKYGLKGEKTKFPLKYKPSYKVTKAE</sequence>
<dbReference type="EMBL" id="KN847543">
    <property type="protein sequence ID" value="KIW03810.1"/>
    <property type="molecule type" value="Genomic_DNA"/>
</dbReference>
<accession>A0A0D2AB28</accession>
<protein>
    <recommendedName>
        <fullName evidence="1">ER-bound oxygenase mpaB/mpaB'/Rubber oxygenase catalytic domain-containing protein</fullName>
    </recommendedName>
</protein>
<dbReference type="GO" id="GO:0016491">
    <property type="term" value="F:oxidoreductase activity"/>
    <property type="evidence" value="ECO:0007669"/>
    <property type="project" value="InterPro"/>
</dbReference>
<reference evidence="2 3" key="1">
    <citation type="submission" date="2015-01" db="EMBL/GenBank/DDBJ databases">
        <title>The Genome Sequence of Ochroconis gallopava CBS43764.</title>
        <authorList>
            <consortium name="The Broad Institute Genomics Platform"/>
            <person name="Cuomo C."/>
            <person name="de Hoog S."/>
            <person name="Gorbushina A."/>
            <person name="Stielow B."/>
            <person name="Teixiera M."/>
            <person name="Abouelleil A."/>
            <person name="Chapman S.B."/>
            <person name="Priest M."/>
            <person name="Young S.K."/>
            <person name="Wortman J."/>
            <person name="Nusbaum C."/>
            <person name="Birren B."/>
        </authorList>
    </citation>
    <scope>NUCLEOTIDE SEQUENCE [LARGE SCALE GENOMIC DNA]</scope>
    <source>
        <strain evidence="2 3">CBS 43764</strain>
    </source>
</reference>
<evidence type="ECO:0000313" key="3">
    <source>
        <dbReference type="Proteomes" id="UP000053259"/>
    </source>
</evidence>
<dbReference type="InterPro" id="IPR037473">
    <property type="entry name" value="Lcp-like"/>
</dbReference>
<dbReference type="VEuPathDB" id="FungiDB:PV09_05110"/>
<dbReference type="STRING" id="253628.A0A0D2AB28"/>
<dbReference type="InterPro" id="IPR018713">
    <property type="entry name" value="MPAB/Lcp_cat_dom"/>
</dbReference>
<evidence type="ECO:0000259" key="1">
    <source>
        <dbReference type="Pfam" id="PF09995"/>
    </source>
</evidence>
<dbReference type="PANTHER" id="PTHR37539:SF1">
    <property type="entry name" value="ER-BOUND OXYGENASE MPAB_MPAB'_RUBBER OXYGENASE CATALYTIC DOMAIN-CONTAINING PROTEIN"/>
    <property type="match status" value="1"/>
</dbReference>
<keyword evidence="3" id="KW-1185">Reference proteome</keyword>
<dbReference type="Proteomes" id="UP000053259">
    <property type="component" value="Unassembled WGS sequence"/>
</dbReference>
<dbReference type="HOGENOM" id="CLU_042166_0_0_1"/>
<dbReference type="PANTHER" id="PTHR37539">
    <property type="entry name" value="SECRETED PROTEIN-RELATED"/>
    <property type="match status" value="1"/>
</dbReference>
<gene>
    <name evidence="2" type="ORF">PV09_05110</name>
</gene>
<feature type="domain" description="ER-bound oxygenase mpaB/mpaB'/Rubber oxygenase catalytic" evidence="1">
    <location>
        <begin position="117"/>
        <end position="341"/>
    </location>
</feature>
<proteinExistence type="predicted"/>
<dbReference type="AlphaFoldDB" id="A0A0D2AB28"/>
<dbReference type="InParanoid" id="A0A0D2AB28"/>
<evidence type="ECO:0000313" key="2">
    <source>
        <dbReference type="EMBL" id="KIW03810.1"/>
    </source>
</evidence>
<organism evidence="2 3">
    <name type="scientific">Verruconis gallopava</name>
    <dbReference type="NCBI Taxonomy" id="253628"/>
    <lineage>
        <taxon>Eukaryota</taxon>
        <taxon>Fungi</taxon>
        <taxon>Dikarya</taxon>
        <taxon>Ascomycota</taxon>
        <taxon>Pezizomycotina</taxon>
        <taxon>Dothideomycetes</taxon>
        <taxon>Pleosporomycetidae</taxon>
        <taxon>Venturiales</taxon>
        <taxon>Sympoventuriaceae</taxon>
        <taxon>Verruconis</taxon>
    </lineage>
</organism>
<dbReference type="Pfam" id="PF09995">
    <property type="entry name" value="MPAB_Lcp_cat"/>
    <property type="match status" value="1"/>
</dbReference>
<name>A0A0D2AB28_9PEZI</name>